<feature type="compositionally biased region" description="Acidic residues" evidence="2">
    <location>
        <begin position="91"/>
        <end position="125"/>
    </location>
</feature>
<dbReference type="Gene3D" id="1.10.472.80">
    <property type="entry name" value="Ypt/Rab-GAP domain of gyp1p, domain 3"/>
    <property type="match status" value="1"/>
</dbReference>
<dbReference type="AlphaFoldDB" id="A0A1E5RL68"/>
<keyword evidence="5" id="KW-1185">Reference proteome</keyword>
<dbReference type="GO" id="GO:0030427">
    <property type="term" value="C:site of polarized growth"/>
    <property type="evidence" value="ECO:0007669"/>
    <property type="project" value="UniProtKB-ARBA"/>
</dbReference>
<dbReference type="OrthoDB" id="295078at2759"/>
<feature type="region of interest" description="Disordered" evidence="2">
    <location>
        <begin position="1"/>
        <end position="293"/>
    </location>
</feature>
<sequence>MSEKGESTHDEIFSEVESVQGLDLESNSDSSDDEGFINSVKKAADIQKQQKLEEEFDETRKNEETTSIVNNTGKDQNGDDDHSPIEKENGEEIEEEEDKEEEKEEEEETEEEEHSKDEENENDSGEENHEEPLDQKSEEKSLDISSNHIEKDPSEEIEKHISDSSQENSILEPTEPTETSTRIISPPIPPRNQENAGVDKVPEVPPRNNENSGANNVPEIPSRKLDKQPGSIHPSLPPRRVSSNPFEKYGKEAETKTQGGSPTRNSLIKIATSADGHASNKNPVPPSLKDELNNPKFLKNLKSIKSSDKLNLNGDPLGSSIKIDTIRENSEAVSKDFDLIVNRFQLNNKKRDVSDSGIKGDDDLREDFKKVYEKDISKKDLEEGQKEKLEFWNELITDYSRIIKQYPDKLERMVFTDGIPSDLRPFLWKFITQSNLKNLQNLYVNNVAIESTHKTQIEKDIMRTSFIPKDKEEMLKNVCIAYSNYDSDLGYTQGLCFIVTPILLTLDSEEETFSLLVKLMQDYDLRSFYTQDMPGLMLKLYQFDKLLQEFSPQVHAHLGQCGIISNMFVSQWFLSFFGYRFPYEFVIRIFDIILLEGLEALLKFALAAIIKNEQKILNLQFDELLEFLKGDLFNVYLEKDAKADVDSNEEKYNVTEFVHDAQGIKLMPITLNTITQEYLEISELKKSFNPLDKEISRLKIINRNQCDELLTVKSSFNLLKNDHELMTNELIRNRQKILELVDEVSEWKGKCAELERVSKNDHPDANLPTDLKEGLEQVLERNKKVMEINLELEHENESLKALVKSLEHSLIQQGESPKEGNKWKLFKR</sequence>
<evidence type="ECO:0000313" key="4">
    <source>
        <dbReference type="EMBL" id="OEJ87637.1"/>
    </source>
</evidence>
<dbReference type="Gene3D" id="1.10.8.270">
    <property type="entry name" value="putative rabgap domain of human tbc1 domain family member 14 like domains"/>
    <property type="match status" value="1"/>
</dbReference>
<name>A0A1E5RL68_9ASCO</name>
<evidence type="ECO:0000313" key="5">
    <source>
        <dbReference type="Proteomes" id="UP000095605"/>
    </source>
</evidence>
<feature type="compositionally biased region" description="Basic and acidic residues" evidence="2">
    <location>
        <begin position="126"/>
        <end position="162"/>
    </location>
</feature>
<dbReference type="GO" id="GO:0031267">
    <property type="term" value="F:small GTPase binding"/>
    <property type="evidence" value="ECO:0007669"/>
    <property type="project" value="TreeGrafter"/>
</dbReference>
<reference evidence="5" key="1">
    <citation type="journal article" date="2016" name="Genome Announc.">
        <title>Genome sequences of three species of Hanseniaspora isolated from spontaneous wine fermentations.</title>
        <authorList>
            <person name="Sternes P.R."/>
            <person name="Lee D."/>
            <person name="Kutyna D.R."/>
            <person name="Borneman A.R."/>
        </authorList>
    </citation>
    <scope>NUCLEOTIDE SEQUENCE [LARGE SCALE GENOMIC DNA]</scope>
    <source>
        <strain evidence="5">AWRI3578</strain>
    </source>
</reference>
<evidence type="ECO:0000256" key="1">
    <source>
        <dbReference type="SAM" id="Coils"/>
    </source>
</evidence>
<dbReference type="PROSITE" id="PS50086">
    <property type="entry name" value="TBC_RABGAP"/>
    <property type="match status" value="1"/>
</dbReference>
<comment type="caution">
    <text evidence="4">The sequence shown here is derived from an EMBL/GenBank/DDBJ whole genome shotgun (WGS) entry which is preliminary data.</text>
</comment>
<feature type="compositionally biased region" description="Basic and acidic residues" evidence="2">
    <location>
        <begin position="1"/>
        <end position="12"/>
    </location>
</feature>
<protein>
    <submittedName>
        <fullName evidence="4">GTPase-activating protein GYP5</fullName>
    </submittedName>
</protein>
<organism evidence="4 5">
    <name type="scientific">Hanseniaspora opuntiae</name>
    <dbReference type="NCBI Taxonomy" id="211096"/>
    <lineage>
        <taxon>Eukaryota</taxon>
        <taxon>Fungi</taxon>
        <taxon>Dikarya</taxon>
        <taxon>Ascomycota</taxon>
        <taxon>Saccharomycotina</taxon>
        <taxon>Saccharomycetes</taxon>
        <taxon>Saccharomycodales</taxon>
        <taxon>Saccharomycodaceae</taxon>
        <taxon>Hanseniaspora</taxon>
    </lineage>
</organism>
<dbReference type="SMART" id="SM00164">
    <property type="entry name" value="TBC"/>
    <property type="match status" value="1"/>
</dbReference>
<accession>A0A1E5RL68</accession>
<dbReference type="Pfam" id="PF23436">
    <property type="entry name" value="RabGap-TBC_2"/>
    <property type="match status" value="1"/>
</dbReference>
<dbReference type="PANTHER" id="PTHR47219:SF9">
    <property type="entry name" value="GTPASE ACTIVATING PROTEIN AND CENTROSOME-ASSOCIATED, ISOFORM B"/>
    <property type="match status" value="1"/>
</dbReference>
<feature type="compositionally biased region" description="Low complexity" evidence="2">
    <location>
        <begin position="176"/>
        <end position="185"/>
    </location>
</feature>
<feature type="coiled-coil region" evidence="1">
    <location>
        <begin position="775"/>
        <end position="809"/>
    </location>
</feature>
<feature type="compositionally biased region" description="Basic and acidic residues" evidence="2">
    <location>
        <begin position="42"/>
        <end position="64"/>
    </location>
</feature>
<dbReference type="InterPro" id="IPR050302">
    <property type="entry name" value="Rab_GAP_TBC_domain"/>
</dbReference>
<dbReference type="EMBL" id="LPNL01000004">
    <property type="protein sequence ID" value="OEJ87637.1"/>
    <property type="molecule type" value="Genomic_DNA"/>
</dbReference>
<evidence type="ECO:0000259" key="3">
    <source>
        <dbReference type="PROSITE" id="PS50086"/>
    </source>
</evidence>
<feature type="compositionally biased region" description="Polar residues" evidence="2">
    <location>
        <begin position="256"/>
        <end position="266"/>
    </location>
</feature>
<feature type="unsure residue" description="D or N" evidence="4">
    <location>
        <position position="275"/>
    </location>
</feature>
<dbReference type="InterPro" id="IPR000195">
    <property type="entry name" value="Rab-GAP-TBC_dom"/>
</dbReference>
<proteinExistence type="predicted"/>
<dbReference type="PANTHER" id="PTHR47219">
    <property type="entry name" value="RAB GTPASE-ACTIVATING PROTEIN 1-LIKE"/>
    <property type="match status" value="1"/>
</dbReference>
<dbReference type="GO" id="GO:0005096">
    <property type="term" value="F:GTPase activator activity"/>
    <property type="evidence" value="ECO:0007669"/>
    <property type="project" value="TreeGrafter"/>
</dbReference>
<feature type="domain" description="Rab-GAP TBC" evidence="3">
    <location>
        <begin position="418"/>
        <end position="597"/>
    </location>
</feature>
<gene>
    <name evidence="4" type="ORF">AWRI3578_g1604</name>
</gene>
<feature type="compositionally biased region" description="Polar residues" evidence="2">
    <location>
        <begin position="65"/>
        <end position="75"/>
    </location>
</feature>
<evidence type="ECO:0000256" key="2">
    <source>
        <dbReference type="SAM" id="MobiDB-lite"/>
    </source>
</evidence>
<dbReference type="InterPro" id="IPR035969">
    <property type="entry name" value="Rab-GAP_TBC_sf"/>
</dbReference>
<dbReference type="Proteomes" id="UP000095605">
    <property type="component" value="Unassembled WGS sequence"/>
</dbReference>
<feature type="compositionally biased region" description="Basic and acidic residues" evidence="2">
    <location>
        <begin position="76"/>
        <end position="90"/>
    </location>
</feature>
<dbReference type="Gene3D" id="1.10.10.750">
    <property type="entry name" value="Ypt/Rab-GAP domain of gyp1p, domain 1"/>
    <property type="match status" value="1"/>
</dbReference>
<keyword evidence="1" id="KW-0175">Coiled coil</keyword>
<dbReference type="SUPFAM" id="SSF47923">
    <property type="entry name" value="Ypt/Rab-GAP domain of gyp1p"/>
    <property type="match status" value="2"/>
</dbReference>